<dbReference type="InterPro" id="IPR050172">
    <property type="entry name" value="SsuD_RutA_monooxygenase"/>
</dbReference>
<dbReference type="Pfam" id="PF00296">
    <property type="entry name" value="Bac_luciferase"/>
    <property type="match status" value="1"/>
</dbReference>
<name>A0ABQ3V6C8_9CHLR</name>
<evidence type="ECO:0000256" key="1">
    <source>
        <dbReference type="ARBA" id="ARBA00022630"/>
    </source>
</evidence>
<dbReference type="Gene3D" id="3.20.20.30">
    <property type="entry name" value="Luciferase-like domain"/>
    <property type="match status" value="1"/>
</dbReference>
<feature type="domain" description="Luciferase-like" evidence="5">
    <location>
        <begin position="21"/>
        <end position="148"/>
    </location>
</feature>
<dbReference type="InterPro" id="IPR011251">
    <property type="entry name" value="Luciferase-like_dom"/>
</dbReference>
<organism evidence="6 7">
    <name type="scientific">Ktedonobacter robiniae</name>
    <dbReference type="NCBI Taxonomy" id="2778365"/>
    <lineage>
        <taxon>Bacteria</taxon>
        <taxon>Bacillati</taxon>
        <taxon>Chloroflexota</taxon>
        <taxon>Ktedonobacteria</taxon>
        <taxon>Ktedonobacterales</taxon>
        <taxon>Ktedonobacteraceae</taxon>
        <taxon>Ktedonobacter</taxon>
    </lineage>
</organism>
<evidence type="ECO:0000313" key="6">
    <source>
        <dbReference type="EMBL" id="GHO60435.1"/>
    </source>
</evidence>
<dbReference type="Proteomes" id="UP000654345">
    <property type="component" value="Unassembled WGS sequence"/>
</dbReference>
<dbReference type="EMBL" id="BNJG01000005">
    <property type="protein sequence ID" value="GHO60435.1"/>
    <property type="molecule type" value="Genomic_DNA"/>
</dbReference>
<gene>
    <name evidence="6" type="ORF">KSB_89100</name>
</gene>
<keyword evidence="2" id="KW-0288">FMN</keyword>
<dbReference type="PANTHER" id="PTHR42847:SF8">
    <property type="entry name" value="CONSERVED PROTEIN"/>
    <property type="match status" value="1"/>
</dbReference>
<dbReference type="PANTHER" id="PTHR42847">
    <property type="entry name" value="ALKANESULFONATE MONOOXYGENASE"/>
    <property type="match status" value="1"/>
</dbReference>
<keyword evidence="7" id="KW-1185">Reference proteome</keyword>
<evidence type="ECO:0000313" key="7">
    <source>
        <dbReference type="Proteomes" id="UP000654345"/>
    </source>
</evidence>
<accession>A0ABQ3V6C8</accession>
<dbReference type="SUPFAM" id="SSF51679">
    <property type="entry name" value="Bacterial luciferase-like"/>
    <property type="match status" value="1"/>
</dbReference>
<reference evidence="6 7" key="1">
    <citation type="journal article" date="2021" name="Int. J. Syst. Evol. Microbiol.">
        <title>Reticulibacter mediterranei gen. nov., sp. nov., within the new family Reticulibacteraceae fam. nov., and Ktedonospora formicarum gen. nov., sp. nov., Ktedonobacter robiniae sp. nov., Dictyobacter formicarum sp. nov. and Dictyobacter arantiisoli sp. nov., belonging to the class Ktedonobacteria.</title>
        <authorList>
            <person name="Yabe S."/>
            <person name="Zheng Y."/>
            <person name="Wang C.M."/>
            <person name="Sakai Y."/>
            <person name="Abe K."/>
            <person name="Yokota A."/>
            <person name="Donadio S."/>
            <person name="Cavaletti L."/>
            <person name="Monciardini P."/>
        </authorList>
    </citation>
    <scope>NUCLEOTIDE SEQUENCE [LARGE SCALE GENOMIC DNA]</scope>
    <source>
        <strain evidence="6 7">SOSP1-30</strain>
    </source>
</reference>
<sequence length="150" mass="16191">MSRAFRFGVLSGGIPSRSEWIMKARQAEDLGYATLLVPDHITGAMAPLTALGVAAGVTTSLRLGSFVLSNDFHHPAVLAKEVATLDVLSEGRFEIGLGAVFLASDYRQAGIPFDPAGTRIRRLEETVQIMKHLFTEASVDFAGEFYTTTT</sequence>
<dbReference type="InterPro" id="IPR036661">
    <property type="entry name" value="Luciferase-like_sf"/>
</dbReference>
<evidence type="ECO:0000256" key="3">
    <source>
        <dbReference type="ARBA" id="ARBA00023002"/>
    </source>
</evidence>
<evidence type="ECO:0000256" key="4">
    <source>
        <dbReference type="ARBA" id="ARBA00023033"/>
    </source>
</evidence>
<keyword evidence="4" id="KW-0503">Monooxygenase</keyword>
<evidence type="ECO:0000259" key="5">
    <source>
        <dbReference type="Pfam" id="PF00296"/>
    </source>
</evidence>
<dbReference type="RefSeq" id="WP_201376552.1">
    <property type="nucleotide sequence ID" value="NZ_BNJG01000005.1"/>
</dbReference>
<protein>
    <recommendedName>
        <fullName evidence="5">Luciferase-like domain-containing protein</fullName>
    </recommendedName>
</protein>
<comment type="caution">
    <text evidence="6">The sequence shown here is derived from an EMBL/GenBank/DDBJ whole genome shotgun (WGS) entry which is preliminary data.</text>
</comment>
<proteinExistence type="predicted"/>
<keyword evidence="1" id="KW-0285">Flavoprotein</keyword>
<evidence type="ECO:0000256" key="2">
    <source>
        <dbReference type="ARBA" id="ARBA00022643"/>
    </source>
</evidence>
<keyword evidence="3" id="KW-0560">Oxidoreductase</keyword>